<accession>A0A160N629</accession>
<dbReference type="GO" id="GO:0043024">
    <property type="term" value="F:ribosomal small subunit binding"/>
    <property type="evidence" value="ECO:0007669"/>
    <property type="project" value="TreeGrafter"/>
</dbReference>
<keyword evidence="7" id="KW-1185">Reference proteome</keyword>
<evidence type="ECO:0000256" key="1">
    <source>
        <dbReference type="ARBA" id="ARBA00022845"/>
    </source>
</evidence>
<comment type="subunit">
    <text evidence="3">Associates exclusively with 100S ribosomes, which are dimers of 70S ribosomes.</text>
</comment>
<organism evidence="6 7">
    <name type="scientific">Dyella thiooxydans</name>
    <dbReference type="NCBI Taxonomy" id="445710"/>
    <lineage>
        <taxon>Bacteria</taxon>
        <taxon>Pseudomonadati</taxon>
        <taxon>Pseudomonadota</taxon>
        <taxon>Gammaproteobacteria</taxon>
        <taxon>Lysobacterales</taxon>
        <taxon>Rhodanobacteraceae</taxon>
        <taxon>Dyella</taxon>
    </lineage>
</organism>
<evidence type="ECO:0000313" key="6">
    <source>
        <dbReference type="EMBL" id="AND71304.1"/>
    </source>
</evidence>
<dbReference type="Pfam" id="PF02482">
    <property type="entry name" value="Ribosomal_S30AE"/>
    <property type="match status" value="1"/>
</dbReference>
<keyword evidence="1" id="KW-0810">Translation regulation</keyword>
<dbReference type="GO" id="GO:0045900">
    <property type="term" value="P:negative regulation of translational elongation"/>
    <property type="evidence" value="ECO:0007669"/>
    <property type="project" value="TreeGrafter"/>
</dbReference>
<dbReference type="OrthoDB" id="9795980at2"/>
<dbReference type="EMBL" id="CP014841">
    <property type="protein sequence ID" value="AND71304.1"/>
    <property type="molecule type" value="Genomic_DNA"/>
</dbReference>
<name>A0A160N629_9GAMM</name>
<dbReference type="InterPro" id="IPR003489">
    <property type="entry name" value="RHF/RaiA"/>
</dbReference>
<dbReference type="RefSeq" id="WP_017462149.1">
    <property type="nucleotide sequence ID" value="NZ_CP014841.1"/>
</dbReference>
<evidence type="ECO:0000313" key="7">
    <source>
        <dbReference type="Proteomes" id="UP000077255"/>
    </source>
</evidence>
<evidence type="ECO:0000256" key="3">
    <source>
        <dbReference type="ARBA" id="ARBA00038695"/>
    </source>
</evidence>
<dbReference type="InterPro" id="IPR050574">
    <property type="entry name" value="HPF/YfiA_ribosome-assoc"/>
</dbReference>
<dbReference type="KEGG" id="dtx:ATSB10_38500"/>
<dbReference type="PANTHER" id="PTHR33231:SF1">
    <property type="entry name" value="30S RIBOSOMAL PROTEIN"/>
    <property type="match status" value="1"/>
</dbReference>
<dbReference type="GO" id="GO:0022627">
    <property type="term" value="C:cytosolic small ribosomal subunit"/>
    <property type="evidence" value="ECO:0007669"/>
    <property type="project" value="TreeGrafter"/>
</dbReference>
<gene>
    <name evidence="6" type="ORF">ATSB10_38500</name>
</gene>
<dbReference type="PANTHER" id="PTHR33231">
    <property type="entry name" value="30S RIBOSOMAL PROTEIN"/>
    <property type="match status" value="1"/>
</dbReference>
<protein>
    <recommendedName>
        <fullName evidence="4">Ribosome hibernation promoting factor</fullName>
    </recommendedName>
    <alternativeName>
        <fullName evidence="5">Hibernation factor HPF</fullName>
    </alternativeName>
</protein>
<comment type="similarity">
    <text evidence="2">Belongs to the HPF/YfiA ribosome-associated protein family. Short HPF subfamily.</text>
</comment>
<dbReference type="Gene3D" id="3.30.160.100">
    <property type="entry name" value="Ribosome hibernation promotion factor-like"/>
    <property type="match status" value="1"/>
</dbReference>
<dbReference type="STRING" id="445710.ATSB10_38500"/>
<sequence length="109" mass="12489">MQFQLSGQHVEITEAMRAHVTGQLDRLNRLDDRLTSISVVLSLDKLQQKAEGTLHTSSGALLHAEAFEQDMYVSIDKMFDKLVTQLRKHRDKVCDKHKAEARRDDRMVG</sequence>
<dbReference type="SUPFAM" id="SSF69754">
    <property type="entry name" value="Ribosome binding protein Y (YfiA homologue)"/>
    <property type="match status" value="1"/>
</dbReference>
<dbReference type="InterPro" id="IPR036567">
    <property type="entry name" value="RHF-like"/>
</dbReference>
<dbReference type="NCBIfam" id="TIGR00741">
    <property type="entry name" value="yfiA"/>
    <property type="match status" value="1"/>
</dbReference>
<reference evidence="6 7" key="1">
    <citation type="submission" date="2016-02" db="EMBL/GenBank/DDBJ databases">
        <title>Complete genome sequencing and analysis of ATSB10, Dyella thiooxydans isolated from rhizosphere soil of sunflower (Helianthus annuus L.).</title>
        <authorList>
            <person name="Lee Y."/>
            <person name="Hwangbo K."/>
            <person name="Chung H."/>
            <person name="Yoo J."/>
            <person name="Kim K.Y."/>
            <person name="Sa T.M."/>
            <person name="Um Y."/>
            <person name="Madhaiyan M."/>
        </authorList>
    </citation>
    <scope>NUCLEOTIDE SEQUENCE [LARGE SCALE GENOMIC DNA]</scope>
    <source>
        <strain evidence="6 7">ATSB10</strain>
    </source>
</reference>
<proteinExistence type="inferred from homology"/>
<dbReference type="Proteomes" id="UP000077255">
    <property type="component" value="Chromosome"/>
</dbReference>
<dbReference type="CDD" id="cd00552">
    <property type="entry name" value="RaiA"/>
    <property type="match status" value="1"/>
</dbReference>
<evidence type="ECO:0000256" key="2">
    <source>
        <dbReference type="ARBA" id="ARBA00038434"/>
    </source>
</evidence>
<evidence type="ECO:0000256" key="5">
    <source>
        <dbReference type="ARBA" id="ARBA00041319"/>
    </source>
</evidence>
<evidence type="ECO:0000256" key="4">
    <source>
        <dbReference type="ARBA" id="ARBA00041148"/>
    </source>
</evidence>
<dbReference type="AlphaFoldDB" id="A0A160N629"/>
<dbReference type="PATRIC" id="fig|445710.3.peg.3844"/>